<evidence type="ECO:0000313" key="2">
    <source>
        <dbReference type="EMBL" id="AHH98781.1"/>
    </source>
</evidence>
<dbReference type="KEGG" id="kal:KALB_5419"/>
<dbReference type="Proteomes" id="UP000019225">
    <property type="component" value="Chromosome"/>
</dbReference>
<gene>
    <name evidence="2" type="ORF">KALB_5419</name>
</gene>
<keyword evidence="3" id="KW-1185">Reference proteome</keyword>
<dbReference type="EMBL" id="CP007155">
    <property type="protein sequence ID" value="AHH98781.1"/>
    <property type="molecule type" value="Genomic_DNA"/>
</dbReference>
<proteinExistence type="predicted"/>
<organism evidence="2 3">
    <name type="scientific">Kutzneria albida DSM 43870</name>
    <dbReference type="NCBI Taxonomy" id="1449976"/>
    <lineage>
        <taxon>Bacteria</taxon>
        <taxon>Bacillati</taxon>
        <taxon>Actinomycetota</taxon>
        <taxon>Actinomycetes</taxon>
        <taxon>Pseudonocardiales</taxon>
        <taxon>Pseudonocardiaceae</taxon>
        <taxon>Kutzneria</taxon>
    </lineage>
</organism>
<reference evidence="2 3" key="1">
    <citation type="journal article" date="2014" name="BMC Genomics">
        <title>Complete genome sequence of producer of the glycopeptide antibiotic Aculeximycin Kutzneria albida DSM 43870T, a representative of minor genus of Pseudonocardiaceae.</title>
        <authorList>
            <person name="Rebets Y."/>
            <person name="Tokovenko B."/>
            <person name="Lushchyk I."/>
            <person name="Ruckert C."/>
            <person name="Zaburannyi N."/>
            <person name="Bechthold A."/>
            <person name="Kalinowski J."/>
            <person name="Luzhetskyy A."/>
        </authorList>
    </citation>
    <scope>NUCLEOTIDE SEQUENCE [LARGE SCALE GENOMIC DNA]</scope>
    <source>
        <strain evidence="2">DSM 43870</strain>
    </source>
</reference>
<dbReference type="AlphaFoldDB" id="W5WDY9"/>
<evidence type="ECO:0000313" key="3">
    <source>
        <dbReference type="Proteomes" id="UP000019225"/>
    </source>
</evidence>
<accession>W5WDY9</accession>
<evidence type="ECO:0000256" key="1">
    <source>
        <dbReference type="SAM" id="MobiDB-lite"/>
    </source>
</evidence>
<dbReference type="eggNOG" id="ENOG50323IX">
    <property type="taxonomic scope" value="Bacteria"/>
</dbReference>
<protein>
    <submittedName>
        <fullName evidence="2">Uncharacterized protein</fullName>
    </submittedName>
</protein>
<feature type="region of interest" description="Disordered" evidence="1">
    <location>
        <begin position="19"/>
        <end position="38"/>
    </location>
</feature>
<name>W5WDY9_9PSEU</name>
<dbReference type="HOGENOM" id="CLU_1364735_0_0_11"/>
<sequence>MIVAAISAATLIQAGPISSAATEHPNGASASTVPTPVDTRRDGDHCVWLYGKSEAGKPSPLVDKACSDISPEAASAKLDAQQARRAGTSASASPAGRVRIMIWYVDGNFNDYNPATGTTNGHRSDWIDGKDGPCDAAGYRIPTDSFWRDNLSSLVGDNNCHTARLTDKALVYAQDFRIDPYYAGNLQGYNDNVGLIHAHS</sequence>